<comment type="caution">
    <text evidence="2">The sequence shown here is derived from an EMBL/GenBank/DDBJ whole genome shotgun (WGS) entry which is preliminary data.</text>
</comment>
<organism evidence="2 3">
    <name type="scientific">Nostoc commune NIES-4072</name>
    <dbReference type="NCBI Taxonomy" id="2005467"/>
    <lineage>
        <taxon>Bacteria</taxon>
        <taxon>Bacillati</taxon>
        <taxon>Cyanobacteriota</taxon>
        <taxon>Cyanophyceae</taxon>
        <taxon>Nostocales</taxon>
        <taxon>Nostocaceae</taxon>
        <taxon>Nostoc</taxon>
    </lineage>
</organism>
<feature type="transmembrane region" description="Helical" evidence="1">
    <location>
        <begin position="37"/>
        <end position="54"/>
    </location>
</feature>
<gene>
    <name evidence="2" type="ORF">NIES4072_06180</name>
</gene>
<feature type="transmembrane region" description="Helical" evidence="1">
    <location>
        <begin position="7"/>
        <end position="25"/>
    </location>
</feature>
<proteinExistence type="predicted"/>
<evidence type="ECO:0000256" key="1">
    <source>
        <dbReference type="SAM" id="Phobius"/>
    </source>
</evidence>
<reference evidence="2 3" key="1">
    <citation type="submission" date="2017-06" db="EMBL/GenBank/DDBJ databases">
        <title>Genome sequencing of cyanobaciteial culture collection at National Institute for Environmental Studies (NIES).</title>
        <authorList>
            <person name="Hirose Y."/>
            <person name="Shimura Y."/>
            <person name="Fujisawa T."/>
            <person name="Nakamura Y."/>
            <person name="Kawachi M."/>
        </authorList>
    </citation>
    <scope>NUCLEOTIDE SEQUENCE [LARGE SCALE GENOMIC DNA]</scope>
    <source>
        <strain evidence="2 3">NIES-4072</strain>
    </source>
</reference>
<name>A0A2R5FMF7_NOSCO</name>
<accession>A0A2R5FMF7</accession>
<dbReference type="AlphaFoldDB" id="A0A2R5FMF7"/>
<dbReference type="Proteomes" id="UP000245124">
    <property type="component" value="Unassembled WGS sequence"/>
</dbReference>
<sequence length="77" mass="8765">MLIDFNLVVIPIGYHELAQLIPFWILNFRFWIGNRSVYLGFLCPSVAIIFKIAIGIRFDLEKIYVGCVSTESTASNP</sequence>
<keyword evidence="1" id="KW-0812">Transmembrane</keyword>
<evidence type="ECO:0000313" key="2">
    <source>
        <dbReference type="EMBL" id="GBG16971.1"/>
    </source>
</evidence>
<keyword evidence="1" id="KW-1133">Transmembrane helix</keyword>
<dbReference type="EMBL" id="BDUD01000001">
    <property type="protein sequence ID" value="GBG16971.1"/>
    <property type="molecule type" value="Genomic_DNA"/>
</dbReference>
<keyword evidence="3" id="KW-1185">Reference proteome</keyword>
<evidence type="ECO:0000313" key="3">
    <source>
        <dbReference type="Proteomes" id="UP000245124"/>
    </source>
</evidence>
<protein>
    <submittedName>
        <fullName evidence="2">Uncharacterized protein</fullName>
    </submittedName>
</protein>
<keyword evidence="1" id="KW-0472">Membrane</keyword>